<comment type="similarity">
    <text evidence="2 9">Belongs to the major facilitator superfamily. Sugar transporter (TC 2.A.1.1) family.</text>
</comment>
<feature type="transmembrane region" description="Helical" evidence="10">
    <location>
        <begin position="105"/>
        <end position="124"/>
    </location>
</feature>
<evidence type="ECO:0000256" key="5">
    <source>
        <dbReference type="ARBA" id="ARBA00022692"/>
    </source>
</evidence>
<dbReference type="GO" id="GO:0015145">
    <property type="term" value="F:monosaccharide transmembrane transporter activity"/>
    <property type="evidence" value="ECO:0007669"/>
    <property type="project" value="InterPro"/>
</dbReference>
<dbReference type="InterPro" id="IPR036259">
    <property type="entry name" value="MFS_trans_sf"/>
</dbReference>
<feature type="domain" description="Major facilitator superfamily (MFS) profile" evidence="11">
    <location>
        <begin position="20"/>
        <end position="374"/>
    </location>
</feature>
<feature type="transmembrane region" description="Helical" evidence="10">
    <location>
        <begin position="74"/>
        <end position="93"/>
    </location>
</feature>
<evidence type="ECO:0000256" key="4">
    <source>
        <dbReference type="ARBA" id="ARBA00022597"/>
    </source>
</evidence>
<dbReference type="PRINTS" id="PR00171">
    <property type="entry name" value="SUGRTRNSPORT"/>
</dbReference>
<evidence type="ECO:0000256" key="10">
    <source>
        <dbReference type="SAM" id="Phobius"/>
    </source>
</evidence>
<evidence type="ECO:0000256" key="2">
    <source>
        <dbReference type="ARBA" id="ARBA00010992"/>
    </source>
</evidence>
<keyword evidence="8 10" id="KW-0472">Membrane</keyword>
<gene>
    <name evidence="12" type="ORF">FRX31_006309</name>
</gene>
<dbReference type="InterPro" id="IPR020846">
    <property type="entry name" value="MFS_dom"/>
</dbReference>
<dbReference type="GO" id="GO:0015293">
    <property type="term" value="F:symporter activity"/>
    <property type="evidence" value="ECO:0007669"/>
    <property type="project" value="UniProtKB-KW"/>
</dbReference>
<dbReference type="InterPro" id="IPR005829">
    <property type="entry name" value="Sugar_transporter_CS"/>
</dbReference>
<protein>
    <submittedName>
        <fullName evidence="12">Sugar transport protein</fullName>
    </submittedName>
</protein>
<dbReference type="NCBIfam" id="TIGR00879">
    <property type="entry name" value="SP"/>
    <property type="match status" value="1"/>
</dbReference>
<name>A0A7J6X5J2_THATH</name>
<dbReference type="PROSITE" id="PS50850">
    <property type="entry name" value="MFS"/>
    <property type="match status" value="1"/>
</dbReference>
<feature type="transmembrane region" description="Helical" evidence="10">
    <location>
        <begin position="15"/>
        <end position="33"/>
    </location>
</feature>
<keyword evidence="3 9" id="KW-0813">Transport</keyword>
<dbReference type="Gene3D" id="1.20.1250.20">
    <property type="entry name" value="MFS general substrate transporter like domains"/>
    <property type="match status" value="1"/>
</dbReference>
<evidence type="ECO:0000256" key="1">
    <source>
        <dbReference type="ARBA" id="ARBA00004141"/>
    </source>
</evidence>
<dbReference type="SUPFAM" id="SSF103473">
    <property type="entry name" value="MFS general substrate transporter"/>
    <property type="match status" value="1"/>
</dbReference>
<evidence type="ECO:0000313" key="12">
    <source>
        <dbReference type="EMBL" id="KAF5204105.1"/>
    </source>
</evidence>
<feature type="transmembrane region" description="Helical" evidence="10">
    <location>
        <begin position="191"/>
        <end position="214"/>
    </location>
</feature>
<reference evidence="12 13" key="1">
    <citation type="submission" date="2020-06" db="EMBL/GenBank/DDBJ databases">
        <title>Transcriptomic and genomic resources for Thalictrum thalictroides and T. hernandezii: Facilitating candidate gene discovery in an emerging model plant lineage.</title>
        <authorList>
            <person name="Arias T."/>
            <person name="Riano-Pachon D.M."/>
            <person name="Di Stilio V.S."/>
        </authorList>
    </citation>
    <scope>NUCLEOTIDE SEQUENCE [LARGE SCALE GENOMIC DNA]</scope>
    <source>
        <strain evidence="13">cv. WT478/WT964</strain>
        <tissue evidence="12">Leaves</tissue>
    </source>
</reference>
<evidence type="ECO:0000256" key="6">
    <source>
        <dbReference type="ARBA" id="ARBA00022847"/>
    </source>
</evidence>
<keyword evidence="5 10" id="KW-0812">Transmembrane</keyword>
<dbReference type="InterPro" id="IPR045262">
    <property type="entry name" value="STP/PLT_plant"/>
</dbReference>
<evidence type="ECO:0000256" key="7">
    <source>
        <dbReference type="ARBA" id="ARBA00022989"/>
    </source>
</evidence>
<dbReference type="InterPro" id="IPR044778">
    <property type="entry name" value="MFS_STP/MST-like_plant"/>
</dbReference>
<organism evidence="12 13">
    <name type="scientific">Thalictrum thalictroides</name>
    <name type="common">Rue-anemone</name>
    <name type="synonym">Anemone thalictroides</name>
    <dbReference type="NCBI Taxonomy" id="46969"/>
    <lineage>
        <taxon>Eukaryota</taxon>
        <taxon>Viridiplantae</taxon>
        <taxon>Streptophyta</taxon>
        <taxon>Embryophyta</taxon>
        <taxon>Tracheophyta</taxon>
        <taxon>Spermatophyta</taxon>
        <taxon>Magnoliopsida</taxon>
        <taxon>Ranunculales</taxon>
        <taxon>Ranunculaceae</taxon>
        <taxon>Thalictroideae</taxon>
        <taxon>Thalictrum</taxon>
    </lineage>
</organism>
<evidence type="ECO:0000313" key="13">
    <source>
        <dbReference type="Proteomes" id="UP000554482"/>
    </source>
</evidence>
<dbReference type="Pfam" id="PF00083">
    <property type="entry name" value="Sugar_tr"/>
    <property type="match status" value="1"/>
</dbReference>
<feature type="transmembrane region" description="Helical" evidence="10">
    <location>
        <begin position="130"/>
        <end position="151"/>
    </location>
</feature>
<evidence type="ECO:0000256" key="8">
    <source>
        <dbReference type="ARBA" id="ARBA00023136"/>
    </source>
</evidence>
<evidence type="ECO:0000259" key="11">
    <source>
        <dbReference type="PROSITE" id="PS50850"/>
    </source>
</evidence>
<dbReference type="PANTHER" id="PTHR23500:SF472">
    <property type="entry name" value="SUGAR TRANSPORT PROTEIN 6"/>
    <property type="match status" value="1"/>
</dbReference>
<keyword evidence="4 12" id="KW-0762">Sugar transport</keyword>
<comment type="caution">
    <text evidence="12">The sequence shown here is derived from an EMBL/GenBank/DDBJ whole genome shotgun (WGS) entry which is preliminary data.</text>
</comment>
<proteinExistence type="inferred from homology"/>
<dbReference type="AlphaFoldDB" id="A0A7J6X5J2"/>
<keyword evidence="7 10" id="KW-1133">Transmembrane helix</keyword>
<dbReference type="Proteomes" id="UP000554482">
    <property type="component" value="Unassembled WGS sequence"/>
</dbReference>
<keyword evidence="6" id="KW-0769">Symport</keyword>
<dbReference type="InterPro" id="IPR005828">
    <property type="entry name" value="MFS_sugar_transport-like"/>
</dbReference>
<keyword evidence="13" id="KW-1185">Reference proteome</keyword>
<feature type="transmembrane region" description="Helical" evidence="10">
    <location>
        <begin position="276"/>
        <end position="300"/>
    </location>
</feature>
<feature type="transmembrane region" description="Helical" evidence="10">
    <location>
        <begin position="163"/>
        <end position="185"/>
    </location>
</feature>
<feature type="transmembrane region" description="Helical" evidence="10">
    <location>
        <begin position="312"/>
        <end position="334"/>
    </location>
</feature>
<dbReference type="PROSITE" id="PS00217">
    <property type="entry name" value="SUGAR_TRANSPORT_2"/>
    <property type="match status" value="1"/>
</dbReference>
<comment type="subcellular location">
    <subcellularLocation>
        <location evidence="1">Membrane</location>
        <topology evidence="1">Multi-pass membrane protein</topology>
    </subcellularLocation>
</comment>
<evidence type="ECO:0000256" key="3">
    <source>
        <dbReference type="ARBA" id="ARBA00022448"/>
    </source>
</evidence>
<evidence type="ECO:0000256" key="9">
    <source>
        <dbReference type="RuleBase" id="RU003346"/>
    </source>
</evidence>
<dbReference type="PANTHER" id="PTHR23500">
    <property type="entry name" value="SOLUTE CARRIER FAMILY 2, FACILITATED GLUCOSE TRANSPORTER"/>
    <property type="match status" value="1"/>
</dbReference>
<dbReference type="EMBL" id="JABWDY010005860">
    <property type="protein sequence ID" value="KAF5204105.1"/>
    <property type="molecule type" value="Genomic_DNA"/>
</dbReference>
<dbReference type="CDD" id="cd17361">
    <property type="entry name" value="MFS_STP"/>
    <property type="match status" value="1"/>
</dbReference>
<dbReference type="GO" id="GO:0016020">
    <property type="term" value="C:membrane"/>
    <property type="evidence" value="ECO:0007669"/>
    <property type="project" value="UniProtKB-SubCell"/>
</dbReference>
<dbReference type="OrthoDB" id="508119at2759"/>
<sequence length="374" mass="41450">MVADVSKPVNFYSKFYIGICWIVASCGGLMFGYDIGISGGVTAMDDFLIKFFPAVYEKKKRAKEDNYCKFDDQLVQLFTSSLYISALISSFVASKICSKYGRKRTIFFSSFFCISGVVVTASAAHLPQLIIGRILLGVGVGFGNEAVPLYLSEIAPMRIRGGVNILFQLFVTIGILIANLVNWGSSHVHPFGWRIALLGGGVPALILFIGSFIIPETPTSLIEREKVEKGRKILQKIRRTEDVEVEFQQIVNASEIAGQVEGSVSEVFSRKNHPPLVIGILIQIFQQFTGINAIMFYAPVLFQTVGFGTNAALLSSVVTGMVNVFCTLIANFTVDRFGRRFLLLQSCIQMFITQVTINQFLLLLMSQYLINKYN</sequence>
<dbReference type="InterPro" id="IPR003663">
    <property type="entry name" value="Sugar/inositol_transpt"/>
</dbReference>
<feature type="transmembrane region" description="Helical" evidence="10">
    <location>
        <begin position="341"/>
        <end position="370"/>
    </location>
</feature>
<dbReference type="PROSITE" id="PS51257">
    <property type="entry name" value="PROKAR_LIPOPROTEIN"/>
    <property type="match status" value="1"/>
</dbReference>
<accession>A0A7J6X5J2</accession>